<dbReference type="PANTHER" id="PTHR42966:SF1">
    <property type="entry name" value="SIALIC ACID SYNTHASE"/>
    <property type="match status" value="1"/>
</dbReference>
<dbReference type="NCBIfam" id="TIGR03569">
    <property type="entry name" value="NeuB_NnaB"/>
    <property type="match status" value="1"/>
</dbReference>
<organism evidence="2 3">
    <name type="scientific">Brevibacillus porteri</name>
    <dbReference type="NCBI Taxonomy" id="2126350"/>
    <lineage>
        <taxon>Bacteria</taxon>
        <taxon>Bacillati</taxon>
        <taxon>Bacillota</taxon>
        <taxon>Bacilli</taxon>
        <taxon>Bacillales</taxon>
        <taxon>Paenibacillaceae</taxon>
        <taxon>Brevibacillus</taxon>
    </lineage>
</organism>
<dbReference type="Gene3D" id="3.90.1210.10">
    <property type="entry name" value="Antifreeze-like/N-acetylneuraminic acid synthase C-terminal domain"/>
    <property type="match status" value="1"/>
</dbReference>
<dbReference type="InterPro" id="IPR036732">
    <property type="entry name" value="AFP_Neu5c_C_sf"/>
</dbReference>
<dbReference type="PROSITE" id="PS50844">
    <property type="entry name" value="AFP_LIKE"/>
    <property type="match status" value="1"/>
</dbReference>
<protein>
    <submittedName>
        <fullName evidence="2">N-acetylneuraminate synthase</fullName>
    </submittedName>
</protein>
<name>A0ABX5FNV4_9BACL</name>
<feature type="domain" description="AFP-like" evidence="1">
    <location>
        <begin position="308"/>
        <end position="358"/>
    </location>
</feature>
<evidence type="ECO:0000259" key="1">
    <source>
        <dbReference type="PROSITE" id="PS50844"/>
    </source>
</evidence>
<gene>
    <name evidence="2" type="primary">neuB</name>
    <name evidence="2" type="ORF">C7R92_17615</name>
</gene>
<dbReference type="Proteomes" id="UP000241645">
    <property type="component" value="Unassembled WGS sequence"/>
</dbReference>
<dbReference type="GeneID" id="95751913"/>
<dbReference type="PANTHER" id="PTHR42966">
    <property type="entry name" value="N-ACETYLNEURAMINATE SYNTHASE"/>
    <property type="match status" value="1"/>
</dbReference>
<sequence>MKTDNVFIIAEAGVNHNGSLEMAKKLIDAAAEAGADAVKFQTFKSNQVISKFAEKAAYQKQTTGNEESQLEMVKKLELDEAAHHELRGYCVQRDIEFLSTPFDLESVDLLVEKMGVSLLKVPSGEITNGPLLLKVAQTGLPVILSTGMAVLGEIEQALGVLAFGYLYPDGKPSIHACQAAYTSNAGRQILKEKVMLLHCTTEYPAPLEDVNLLAMDTMRAAFGLPVGYSDHTEGIVVPIAAVARGANIIEKHFTLDKNLPGPDHKASLEPGELREMVQAIRQVEKALGSAVKAPSPSEHKNKDIARKSLVAAEDILAGQVWTEQNLTTKRPGTGISPMRFWELLGKTAGKSYKEDEVLTEYADHL</sequence>
<evidence type="ECO:0000313" key="2">
    <source>
        <dbReference type="EMBL" id="PSK08469.1"/>
    </source>
</evidence>
<comment type="caution">
    <text evidence="2">The sequence shown here is derived from an EMBL/GenBank/DDBJ whole genome shotgun (WGS) entry which is preliminary data.</text>
</comment>
<reference evidence="2 3" key="1">
    <citation type="submission" date="2018-03" db="EMBL/GenBank/DDBJ databases">
        <title>Brevisbacillus phylogenomics.</title>
        <authorList>
            <person name="Dunlap C."/>
        </authorList>
    </citation>
    <scope>NUCLEOTIDE SEQUENCE [LARGE SCALE GENOMIC DNA]</scope>
    <source>
        <strain evidence="2 3">NRRL B-41110</strain>
    </source>
</reference>
<dbReference type="Pfam" id="PF03102">
    <property type="entry name" value="NeuB"/>
    <property type="match status" value="1"/>
</dbReference>
<dbReference type="InterPro" id="IPR013132">
    <property type="entry name" value="PseI/NeuA/B-like_N"/>
</dbReference>
<dbReference type="SUPFAM" id="SSF51269">
    <property type="entry name" value="AFP III-like domain"/>
    <property type="match status" value="1"/>
</dbReference>
<proteinExistence type="predicted"/>
<dbReference type="InterPro" id="IPR013974">
    <property type="entry name" value="SAF"/>
</dbReference>
<dbReference type="CDD" id="cd11615">
    <property type="entry name" value="SAF_NeuB_like"/>
    <property type="match status" value="1"/>
</dbReference>
<evidence type="ECO:0000313" key="3">
    <source>
        <dbReference type="Proteomes" id="UP000241645"/>
    </source>
</evidence>
<dbReference type="InterPro" id="IPR057736">
    <property type="entry name" value="SAF_PseI/NeuA/NeuB"/>
</dbReference>
<dbReference type="InterPro" id="IPR051690">
    <property type="entry name" value="PseI-like"/>
</dbReference>
<dbReference type="InterPro" id="IPR013785">
    <property type="entry name" value="Aldolase_TIM"/>
</dbReference>
<dbReference type="SUPFAM" id="SSF51569">
    <property type="entry name" value="Aldolase"/>
    <property type="match status" value="1"/>
</dbReference>
<dbReference type="EMBL" id="PXZO01000033">
    <property type="protein sequence ID" value="PSK08469.1"/>
    <property type="molecule type" value="Genomic_DNA"/>
</dbReference>
<dbReference type="Gene3D" id="3.20.20.70">
    <property type="entry name" value="Aldolase class I"/>
    <property type="match status" value="1"/>
</dbReference>
<keyword evidence="3" id="KW-1185">Reference proteome</keyword>
<dbReference type="InterPro" id="IPR006190">
    <property type="entry name" value="SAF_AFP_Neu5Ac"/>
</dbReference>
<accession>A0ABX5FNV4</accession>
<dbReference type="RefSeq" id="WP_106835152.1">
    <property type="nucleotide sequence ID" value="NZ_JARMEW010000041.1"/>
</dbReference>
<dbReference type="InterPro" id="IPR020007">
    <property type="entry name" value="NeuB/NeuA"/>
</dbReference>
<dbReference type="Pfam" id="PF08666">
    <property type="entry name" value="SAF"/>
    <property type="match status" value="1"/>
</dbReference>